<evidence type="ECO:0000313" key="2">
    <source>
        <dbReference type="Proteomes" id="UP000439903"/>
    </source>
</evidence>
<evidence type="ECO:0000313" key="1">
    <source>
        <dbReference type="EMBL" id="KAF0536672.1"/>
    </source>
</evidence>
<keyword evidence="2" id="KW-1185">Reference proteome</keyword>
<dbReference type="Proteomes" id="UP000439903">
    <property type="component" value="Unassembled WGS sequence"/>
</dbReference>
<reference evidence="1 2" key="1">
    <citation type="journal article" date="2019" name="Environ. Microbiol.">
        <title>At the nexus of three kingdoms: the genome of the mycorrhizal fungus Gigaspora margarita provides insights into plant, endobacterial and fungal interactions.</title>
        <authorList>
            <person name="Venice F."/>
            <person name="Ghignone S."/>
            <person name="Salvioli di Fossalunga A."/>
            <person name="Amselem J."/>
            <person name="Novero M."/>
            <person name="Xianan X."/>
            <person name="Sedzielewska Toro K."/>
            <person name="Morin E."/>
            <person name="Lipzen A."/>
            <person name="Grigoriev I.V."/>
            <person name="Henrissat B."/>
            <person name="Martin F.M."/>
            <person name="Bonfante P."/>
        </authorList>
    </citation>
    <scope>NUCLEOTIDE SEQUENCE [LARGE SCALE GENOMIC DNA]</scope>
    <source>
        <strain evidence="1 2">BEG34</strain>
    </source>
</reference>
<dbReference type="EMBL" id="WTPW01000198">
    <property type="protein sequence ID" value="KAF0536672.1"/>
    <property type="molecule type" value="Genomic_DNA"/>
</dbReference>
<protein>
    <submittedName>
        <fullName evidence="1">Uncharacterized protein</fullName>
    </submittedName>
</protein>
<accession>A0A8H4AVG7</accession>
<proteinExistence type="predicted"/>
<dbReference type="AlphaFoldDB" id="A0A8H4AVG7"/>
<sequence>MEAQDARCSLLYRASKYRNEPKSDKAGHKTIKGVYPDKKNVSIENIQTENTQEKRFSILDRLKDYRVFVVMIITQN</sequence>
<comment type="caution">
    <text evidence="1">The sequence shown here is derived from an EMBL/GenBank/DDBJ whole genome shotgun (WGS) entry which is preliminary data.</text>
</comment>
<name>A0A8H4AVG7_GIGMA</name>
<gene>
    <name evidence="1" type="ORF">F8M41_009071</name>
</gene>
<organism evidence="1 2">
    <name type="scientific">Gigaspora margarita</name>
    <dbReference type="NCBI Taxonomy" id="4874"/>
    <lineage>
        <taxon>Eukaryota</taxon>
        <taxon>Fungi</taxon>
        <taxon>Fungi incertae sedis</taxon>
        <taxon>Mucoromycota</taxon>
        <taxon>Glomeromycotina</taxon>
        <taxon>Glomeromycetes</taxon>
        <taxon>Diversisporales</taxon>
        <taxon>Gigasporaceae</taxon>
        <taxon>Gigaspora</taxon>
    </lineage>
</organism>